<proteinExistence type="predicted"/>
<comment type="caution">
    <text evidence="1">The sequence shown here is derived from an EMBL/GenBank/DDBJ whole genome shotgun (WGS) entry which is preliminary data.</text>
</comment>
<dbReference type="AlphaFoldDB" id="A0A401NWU2"/>
<dbReference type="EMBL" id="BFAA01006869">
    <property type="protein sequence ID" value="GCB65341.1"/>
    <property type="molecule type" value="Genomic_DNA"/>
</dbReference>
<dbReference type="Proteomes" id="UP000288216">
    <property type="component" value="Unassembled WGS sequence"/>
</dbReference>
<protein>
    <submittedName>
        <fullName evidence="1">Uncharacterized protein</fullName>
    </submittedName>
</protein>
<organism evidence="1 2">
    <name type="scientific">Scyliorhinus torazame</name>
    <name type="common">Cloudy catshark</name>
    <name type="synonym">Catulus torazame</name>
    <dbReference type="NCBI Taxonomy" id="75743"/>
    <lineage>
        <taxon>Eukaryota</taxon>
        <taxon>Metazoa</taxon>
        <taxon>Chordata</taxon>
        <taxon>Craniata</taxon>
        <taxon>Vertebrata</taxon>
        <taxon>Chondrichthyes</taxon>
        <taxon>Elasmobranchii</taxon>
        <taxon>Galeomorphii</taxon>
        <taxon>Galeoidea</taxon>
        <taxon>Carcharhiniformes</taxon>
        <taxon>Scyliorhinidae</taxon>
        <taxon>Scyliorhinus</taxon>
    </lineage>
</organism>
<evidence type="ECO:0000313" key="1">
    <source>
        <dbReference type="EMBL" id="GCB65341.1"/>
    </source>
</evidence>
<keyword evidence="2" id="KW-1185">Reference proteome</keyword>
<sequence>MNDSDVAHPRFPNSQRFCLGSLTSECVIFTFLCAGLYIEQTSARSNQRKNIYIHLFKAALRHVSKLTPRTASQSVVKKMKGFELQFGLIVLIASLWSSGLGCHSGKEDLKCIVDYLFSMTCCWSHKVSRSAPLCEVWVDDPDAE</sequence>
<reference evidence="1 2" key="1">
    <citation type="journal article" date="2018" name="Nat. Ecol. Evol.">
        <title>Shark genomes provide insights into elasmobranch evolution and the origin of vertebrates.</title>
        <authorList>
            <person name="Hara Y"/>
            <person name="Yamaguchi K"/>
            <person name="Onimaru K"/>
            <person name="Kadota M"/>
            <person name="Koyanagi M"/>
            <person name="Keeley SD"/>
            <person name="Tatsumi K"/>
            <person name="Tanaka K"/>
            <person name="Motone F"/>
            <person name="Kageyama Y"/>
            <person name="Nozu R"/>
            <person name="Adachi N"/>
            <person name="Nishimura O"/>
            <person name="Nakagawa R"/>
            <person name="Tanegashima C"/>
            <person name="Kiyatake I"/>
            <person name="Matsumoto R"/>
            <person name="Murakumo K"/>
            <person name="Nishida K"/>
            <person name="Terakita A"/>
            <person name="Kuratani S"/>
            <person name="Sato K"/>
            <person name="Hyodo S Kuraku.S."/>
        </authorList>
    </citation>
    <scope>NUCLEOTIDE SEQUENCE [LARGE SCALE GENOMIC DNA]</scope>
</reference>
<evidence type="ECO:0000313" key="2">
    <source>
        <dbReference type="Proteomes" id="UP000288216"/>
    </source>
</evidence>
<gene>
    <name evidence="1" type="ORF">scyTo_0013444</name>
</gene>
<name>A0A401NWU2_SCYTO</name>
<accession>A0A401NWU2</accession>